<dbReference type="InterPro" id="IPR050765">
    <property type="entry name" value="Riboflavin_Biosynth_HTPR"/>
</dbReference>
<dbReference type="InterPro" id="IPR024072">
    <property type="entry name" value="DHFR-like_dom_sf"/>
</dbReference>
<dbReference type="PANTHER" id="PTHR38011">
    <property type="entry name" value="DIHYDROFOLATE REDUCTASE FAMILY PROTEIN (AFU_ORTHOLOGUE AFUA_8G06820)"/>
    <property type="match status" value="1"/>
</dbReference>
<dbReference type="OrthoDB" id="9782335at2"/>
<evidence type="ECO:0000313" key="2">
    <source>
        <dbReference type="EMBL" id="KEQ16737.1"/>
    </source>
</evidence>
<sequence length="181" mass="20067">MSNFVYIGTSLDGYIADSNGGLDWLQMVPNPHNEDLGMDEFMAGIDALVMGRNTFEAVCGFDVDWPYSKPVFVLSSTLKGIPVEYQDKAELVSGSLEEVVETLHRKGFNNLYIDGGKTVQSFLQADMIDEMIITRVPILLGDGIPLFGSLPEHMTFEHVSTKVLLDAMVQSHYQRKNLTTG</sequence>
<dbReference type="PANTHER" id="PTHR38011:SF11">
    <property type="entry name" value="2,5-DIAMINO-6-RIBOSYLAMINO-4(3H)-PYRIMIDINONE 5'-PHOSPHATE REDUCTASE"/>
    <property type="match status" value="1"/>
</dbReference>
<keyword evidence="2" id="KW-0808">Transferase</keyword>
<keyword evidence="2" id="KW-0418">Kinase</keyword>
<dbReference type="STRING" id="1137799.GZ78_18770"/>
<reference evidence="2 3" key="1">
    <citation type="submission" date="2014-06" db="EMBL/GenBank/DDBJ databases">
        <title>Whole Genome Sequences of Three Symbiotic Endozoicomonas Bacteria.</title>
        <authorList>
            <person name="Neave M.J."/>
            <person name="Apprill A."/>
            <person name="Voolstra C.R."/>
        </authorList>
    </citation>
    <scope>NUCLEOTIDE SEQUENCE [LARGE SCALE GENOMIC DNA]</scope>
    <source>
        <strain evidence="2 3">DSM 25634</strain>
    </source>
</reference>
<dbReference type="InterPro" id="IPR002734">
    <property type="entry name" value="RibDG_C"/>
</dbReference>
<dbReference type="RefSeq" id="WP_034838788.1">
    <property type="nucleotide sequence ID" value="NZ_JOKH01000004.1"/>
</dbReference>
<dbReference type="Pfam" id="PF01872">
    <property type="entry name" value="RibD_C"/>
    <property type="match status" value="1"/>
</dbReference>
<accession>A0A081NE64</accession>
<dbReference type="GO" id="GO:0009231">
    <property type="term" value="P:riboflavin biosynthetic process"/>
    <property type="evidence" value="ECO:0007669"/>
    <property type="project" value="InterPro"/>
</dbReference>
<protein>
    <submittedName>
        <fullName evidence="2">Diacylglycerol kinase</fullName>
    </submittedName>
</protein>
<dbReference type="SUPFAM" id="SSF53597">
    <property type="entry name" value="Dihydrofolate reductase-like"/>
    <property type="match status" value="1"/>
</dbReference>
<comment type="caution">
    <text evidence="2">The sequence shown here is derived from an EMBL/GenBank/DDBJ whole genome shotgun (WGS) entry which is preliminary data.</text>
</comment>
<dbReference type="EMBL" id="JOKH01000004">
    <property type="protein sequence ID" value="KEQ16737.1"/>
    <property type="molecule type" value="Genomic_DNA"/>
</dbReference>
<dbReference type="GO" id="GO:0016301">
    <property type="term" value="F:kinase activity"/>
    <property type="evidence" value="ECO:0007669"/>
    <property type="project" value="UniProtKB-KW"/>
</dbReference>
<feature type="domain" description="Bacterial bifunctional deaminase-reductase C-terminal" evidence="1">
    <location>
        <begin position="7"/>
        <end position="159"/>
    </location>
</feature>
<organism evidence="2 3">
    <name type="scientific">Endozoicomonas numazuensis</name>
    <dbReference type="NCBI Taxonomy" id="1137799"/>
    <lineage>
        <taxon>Bacteria</taxon>
        <taxon>Pseudomonadati</taxon>
        <taxon>Pseudomonadota</taxon>
        <taxon>Gammaproteobacteria</taxon>
        <taxon>Oceanospirillales</taxon>
        <taxon>Endozoicomonadaceae</taxon>
        <taxon>Endozoicomonas</taxon>
    </lineage>
</organism>
<dbReference type="GO" id="GO:0008703">
    <property type="term" value="F:5-amino-6-(5-phosphoribosylamino)uracil reductase activity"/>
    <property type="evidence" value="ECO:0007669"/>
    <property type="project" value="InterPro"/>
</dbReference>
<keyword evidence="3" id="KW-1185">Reference proteome</keyword>
<evidence type="ECO:0000259" key="1">
    <source>
        <dbReference type="Pfam" id="PF01872"/>
    </source>
</evidence>
<gene>
    <name evidence="2" type="ORF">GZ78_18770</name>
</gene>
<dbReference type="Gene3D" id="3.40.430.10">
    <property type="entry name" value="Dihydrofolate Reductase, subunit A"/>
    <property type="match status" value="1"/>
</dbReference>
<dbReference type="Proteomes" id="UP000028073">
    <property type="component" value="Unassembled WGS sequence"/>
</dbReference>
<proteinExistence type="predicted"/>
<dbReference type="eggNOG" id="COG0262">
    <property type="taxonomic scope" value="Bacteria"/>
</dbReference>
<dbReference type="AlphaFoldDB" id="A0A081NE64"/>
<name>A0A081NE64_9GAMM</name>
<evidence type="ECO:0000313" key="3">
    <source>
        <dbReference type="Proteomes" id="UP000028073"/>
    </source>
</evidence>